<dbReference type="EMBL" id="JAATTO010000100">
    <property type="protein sequence ID" value="MBC9984221.1"/>
    <property type="molecule type" value="Genomic_DNA"/>
</dbReference>
<name>A0ABR7UJI4_9BRAD</name>
<dbReference type="Pfam" id="PF12833">
    <property type="entry name" value="HTH_18"/>
    <property type="match status" value="1"/>
</dbReference>
<dbReference type="InterPro" id="IPR050204">
    <property type="entry name" value="AraC_XylS_family_regulators"/>
</dbReference>
<keyword evidence="1" id="KW-0805">Transcription regulation</keyword>
<evidence type="ECO:0000256" key="3">
    <source>
        <dbReference type="ARBA" id="ARBA00023163"/>
    </source>
</evidence>
<dbReference type="Proteomes" id="UP000639516">
    <property type="component" value="Unassembled WGS sequence"/>
</dbReference>
<reference evidence="5 6" key="1">
    <citation type="journal article" date="2020" name="Arch. Microbiol.">
        <title>Bradyrhizobium campsiandrae sp. nov., a nitrogen-fixing bacterial strain isolated from a native leguminous tree from the Amazon adapted to flooded conditions.</title>
        <authorList>
            <person name="Cabral Michel D."/>
            <person name="Martins da Costa E."/>
            <person name="Azarias Guimaraes A."/>
            <person name="Soares de Carvalho T."/>
            <person name="Santos de Castro Caputo P."/>
            <person name="Willems A."/>
            <person name="de Souza Moreira F.M."/>
        </authorList>
    </citation>
    <scope>NUCLEOTIDE SEQUENCE [LARGE SCALE GENOMIC DNA]</scope>
    <source>
        <strain evidence="6">INPA 384B</strain>
    </source>
</reference>
<evidence type="ECO:0000313" key="6">
    <source>
        <dbReference type="Proteomes" id="UP000639516"/>
    </source>
</evidence>
<evidence type="ECO:0000256" key="1">
    <source>
        <dbReference type="ARBA" id="ARBA00023015"/>
    </source>
</evidence>
<dbReference type="PANTHER" id="PTHR46796">
    <property type="entry name" value="HTH-TYPE TRANSCRIPTIONAL ACTIVATOR RHAS-RELATED"/>
    <property type="match status" value="1"/>
</dbReference>
<evidence type="ECO:0000256" key="2">
    <source>
        <dbReference type="ARBA" id="ARBA00023125"/>
    </source>
</evidence>
<proteinExistence type="predicted"/>
<protein>
    <submittedName>
        <fullName evidence="5">Helix-turn-helix transcriptional regulator</fullName>
    </submittedName>
</protein>
<dbReference type="Gene3D" id="1.10.10.60">
    <property type="entry name" value="Homeodomain-like"/>
    <property type="match status" value="2"/>
</dbReference>
<evidence type="ECO:0000313" key="5">
    <source>
        <dbReference type="EMBL" id="MBC9984221.1"/>
    </source>
</evidence>
<keyword evidence="2" id="KW-0238">DNA-binding</keyword>
<dbReference type="SUPFAM" id="SSF46689">
    <property type="entry name" value="Homeodomain-like"/>
    <property type="match status" value="2"/>
</dbReference>
<keyword evidence="3" id="KW-0804">Transcription</keyword>
<sequence>MFSAPGHRDTVWSDVKGSVLQSRQIKWAGGIAASHRIGKVSGAAEIRTRSLALQFSWNSGYVEADAESGKELRAYKNRPRYALVLPPETGVEFRIREKSNYRFLAIEFEPEYLLRTVEIQHRHDVEFVEAWDYDHPLTWELAQIISEECESEARQGLFYAETAVTLLALHVFRSFSNHPDAVAFARRGGLAPNTLRRACEYMVSRLADNLSLSEVASTCNLSTSHFSIAFKQSMGVAPHTWLRRQRIDKAKVLLRHREMSLASIAPLVGFANQSAFGVAFKKETGLSPVAWRRMHWL</sequence>
<dbReference type="InterPro" id="IPR009057">
    <property type="entry name" value="Homeodomain-like_sf"/>
</dbReference>
<dbReference type="InterPro" id="IPR018060">
    <property type="entry name" value="HTH_AraC"/>
</dbReference>
<dbReference type="PANTHER" id="PTHR46796:SF14">
    <property type="entry name" value="TRANSCRIPTIONAL REGULATORY PROTEIN"/>
    <property type="match status" value="1"/>
</dbReference>
<comment type="caution">
    <text evidence="5">The sequence shown here is derived from an EMBL/GenBank/DDBJ whole genome shotgun (WGS) entry which is preliminary data.</text>
</comment>
<organism evidence="5 6">
    <name type="scientific">Bradyrhizobium campsiandrae</name>
    <dbReference type="NCBI Taxonomy" id="1729892"/>
    <lineage>
        <taxon>Bacteria</taxon>
        <taxon>Pseudomonadati</taxon>
        <taxon>Pseudomonadota</taxon>
        <taxon>Alphaproteobacteria</taxon>
        <taxon>Hyphomicrobiales</taxon>
        <taxon>Nitrobacteraceae</taxon>
        <taxon>Bradyrhizobium</taxon>
    </lineage>
</organism>
<dbReference type="PROSITE" id="PS01124">
    <property type="entry name" value="HTH_ARAC_FAMILY_2"/>
    <property type="match status" value="1"/>
</dbReference>
<gene>
    <name evidence="5" type="ORF">HA482_39200</name>
</gene>
<evidence type="ECO:0000259" key="4">
    <source>
        <dbReference type="PROSITE" id="PS01124"/>
    </source>
</evidence>
<keyword evidence="6" id="KW-1185">Reference proteome</keyword>
<dbReference type="SMART" id="SM00342">
    <property type="entry name" value="HTH_ARAC"/>
    <property type="match status" value="1"/>
</dbReference>
<accession>A0ABR7UJI4</accession>
<feature type="domain" description="HTH araC/xylS-type" evidence="4">
    <location>
        <begin position="196"/>
        <end position="294"/>
    </location>
</feature>
<dbReference type="RefSeq" id="WP_188106149.1">
    <property type="nucleotide sequence ID" value="NZ_JAANIH010000054.1"/>
</dbReference>